<evidence type="ECO:0000313" key="2">
    <source>
        <dbReference type="WBParaSite" id="nRc.2.0.1.t04728-RA"/>
    </source>
</evidence>
<dbReference type="WBParaSite" id="nRc.2.0.1.t04728-RA">
    <property type="protein sequence ID" value="nRc.2.0.1.t04728-RA"/>
    <property type="gene ID" value="nRc.2.0.1.g04728"/>
</dbReference>
<organism evidence="1 2">
    <name type="scientific">Romanomermis culicivorax</name>
    <name type="common">Nematode worm</name>
    <dbReference type="NCBI Taxonomy" id="13658"/>
    <lineage>
        <taxon>Eukaryota</taxon>
        <taxon>Metazoa</taxon>
        <taxon>Ecdysozoa</taxon>
        <taxon>Nematoda</taxon>
        <taxon>Enoplea</taxon>
        <taxon>Dorylaimia</taxon>
        <taxon>Mermithida</taxon>
        <taxon>Mermithoidea</taxon>
        <taxon>Mermithidae</taxon>
        <taxon>Romanomermis</taxon>
    </lineage>
</organism>
<protein>
    <submittedName>
        <fullName evidence="2">Uncharacterized protein</fullName>
    </submittedName>
</protein>
<sequence>MEQQKAQREEQKLERQLILDQQKAQQALMDHLLGQNARGSQDMNQLTFQAWDQKLDMLMKLATKRKLDGDEKKYILQQRKNRTNMYNKEKQILTTNANNK</sequence>
<evidence type="ECO:0000313" key="1">
    <source>
        <dbReference type="Proteomes" id="UP000887565"/>
    </source>
</evidence>
<dbReference type="AlphaFoldDB" id="A0A915HS26"/>
<proteinExistence type="predicted"/>
<dbReference type="Proteomes" id="UP000887565">
    <property type="component" value="Unplaced"/>
</dbReference>
<name>A0A915HS26_ROMCU</name>
<accession>A0A915HS26</accession>
<reference evidence="2" key="1">
    <citation type="submission" date="2022-11" db="UniProtKB">
        <authorList>
            <consortium name="WormBaseParasite"/>
        </authorList>
    </citation>
    <scope>IDENTIFICATION</scope>
</reference>
<keyword evidence="1" id="KW-1185">Reference proteome</keyword>